<organism evidence="8 9">
    <name type="scientific">Pleuronectes platessa</name>
    <name type="common">European plaice</name>
    <dbReference type="NCBI Taxonomy" id="8262"/>
    <lineage>
        <taxon>Eukaryota</taxon>
        <taxon>Metazoa</taxon>
        <taxon>Chordata</taxon>
        <taxon>Craniata</taxon>
        <taxon>Vertebrata</taxon>
        <taxon>Euteleostomi</taxon>
        <taxon>Actinopterygii</taxon>
        <taxon>Neopterygii</taxon>
        <taxon>Teleostei</taxon>
        <taxon>Neoteleostei</taxon>
        <taxon>Acanthomorphata</taxon>
        <taxon>Carangaria</taxon>
        <taxon>Pleuronectiformes</taxon>
        <taxon>Pleuronectoidei</taxon>
        <taxon>Pleuronectidae</taxon>
        <taxon>Pleuronectes</taxon>
    </lineage>
</organism>
<dbReference type="Proteomes" id="UP001153269">
    <property type="component" value="Unassembled WGS sequence"/>
</dbReference>
<gene>
    <name evidence="8" type="ORF">PLEPLA_LOCUS587</name>
</gene>
<dbReference type="InterPro" id="IPR036390">
    <property type="entry name" value="WH_DNA-bd_sf"/>
</dbReference>
<dbReference type="PANTHER" id="PTHR11949:SF1">
    <property type="entry name" value="INTERFERON REGULATORY FACTOR 3"/>
    <property type="match status" value="1"/>
</dbReference>
<proteinExistence type="predicted"/>
<keyword evidence="2" id="KW-0805">Transcription regulation</keyword>
<dbReference type="GO" id="GO:0000981">
    <property type="term" value="F:DNA-binding transcription factor activity, RNA polymerase II-specific"/>
    <property type="evidence" value="ECO:0007669"/>
    <property type="project" value="TreeGrafter"/>
</dbReference>
<evidence type="ECO:0000313" key="9">
    <source>
        <dbReference type="Proteomes" id="UP001153269"/>
    </source>
</evidence>
<dbReference type="AlphaFoldDB" id="A0A9N7Y4Z5"/>
<dbReference type="SMART" id="SM00348">
    <property type="entry name" value="IRF"/>
    <property type="match status" value="1"/>
</dbReference>
<accession>A0A9N7Y4Z5</accession>
<dbReference type="SMART" id="SM01243">
    <property type="entry name" value="IRF-3"/>
    <property type="match status" value="1"/>
</dbReference>
<evidence type="ECO:0000256" key="4">
    <source>
        <dbReference type="ARBA" id="ARBA00023163"/>
    </source>
</evidence>
<dbReference type="Pfam" id="PF10401">
    <property type="entry name" value="IRF-3"/>
    <property type="match status" value="1"/>
</dbReference>
<dbReference type="GO" id="GO:0000978">
    <property type="term" value="F:RNA polymerase II cis-regulatory region sequence-specific DNA binding"/>
    <property type="evidence" value="ECO:0007669"/>
    <property type="project" value="TreeGrafter"/>
</dbReference>
<feature type="domain" description="IRF tryptophan pentad repeat" evidence="7">
    <location>
        <begin position="73"/>
        <end position="175"/>
    </location>
</feature>
<keyword evidence="4" id="KW-0804">Transcription</keyword>
<dbReference type="GO" id="GO:0005634">
    <property type="term" value="C:nucleus"/>
    <property type="evidence" value="ECO:0007669"/>
    <property type="project" value="UniProtKB-SubCell"/>
</dbReference>
<dbReference type="Gene3D" id="2.60.200.10">
    <property type="match status" value="1"/>
</dbReference>
<evidence type="ECO:0000256" key="5">
    <source>
        <dbReference type="ARBA" id="ARBA00023242"/>
    </source>
</evidence>
<dbReference type="Pfam" id="PF00605">
    <property type="entry name" value="IRF"/>
    <property type="match status" value="1"/>
</dbReference>
<dbReference type="GO" id="GO:0002376">
    <property type="term" value="P:immune system process"/>
    <property type="evidence" value="ECO:0007669"/>
    <property type="project" value="TreeGrafter"/>
</dbReference>
<dbReference type="PROSITE" id="PS51507">
    <property type="entry name" value="IRF_2"/>
    <property type="match status" value="1"/>
</dbReference>
<comment type="subcellular location">
    <subcellularLocation>
        <location evidence="1">Nucleus</location>
    </subcellularLocation>
</comment>
<keyword evidence="3" id="KW-0238">DNA-binding</keyword>
<sequence>MLFNLRVERAVSKPASSSSECFTSTATPSQTCSRCPASQVRLLTPEKPRYLNSALNQAGTSVQLAPAEMSQPKPLLIPWLQTQIDSGRYPGVQWTNPEKTEFSVPWKHKLRQDSSDSDVLIFKAWAEVSGNGRANGDASVWKRNFRSALRSKGFKLVGDSKNETANPHKVFHWPNESASGASSKSSPGALVREDSALLEDCGFPTQESQDISCFQDCLYLAEDTVFTEPTINHDILQECLKGLSLGPETEETTGFEPVPEQQQRQDQVVIGGYALPGQQQYPVTFEGAGSETGLPEQPAHPEGGAVGGACDGQLAEQFLHTMNQTNNGDHFKTHFRVSVFYRGLKVMEHEDLNEAGIRLVYSPQFVGPVLDNESGLTRVFLPSPGAMSDQTQAKLTQRILDKLGGGLDVGVSGHVVYGQRRGEIKAFWSFSRFDRNQPPQEISKLQPQPLYMFKDFLRGIMEFINGRDSPPCSLFFCLGEKWPDPDNRPWEKKLITVEVVLTSIELLKKLAVDGGASSLQSVELQLSLEEMMEMC</sequence>
<protein>
    <recommendedName>
        <fullName evidence="7">IRF tryptophan pentad repeat domain-containing protein</fullName>
    </recommendedName>
</protein>
<dbReference type="InterPro" id="IPR019817">
    <property type="entry name" value="Interferon_reg_fac_CS"/>
</dbReference>
<dbReference type="PROSITE" id="PS00601">
    <property type="entry name" value="IRF_1"/>
    <property type="match status" value="1"/>
</dbReference>
<evidence type="ECO:0000313" key="8">
    <source>
        <dbReference type="EMBL" id="CAB1412893.1"/>
    </source>
</evidence>
<keyword evidence="5" id="KW-0539">Nucleus</keyword>
<dbReference type="EMBL" id="CADEAL010000025">
    <property type="protein sequence ID" value="CAB1412893.1"/>
    <property type="molecule type" value="Genomic_DNA"/>
</dbReference>
<dbReference type="Gene3D" id="1.10.10.10">
    <property type="entry name" value="Winged helix-like DNA-binding domain superfamily/Winged helix DNA-binding domain"/>
    <property type="match status" value="1"/>
</dbReference>
<dbReference type="PRINTS" id="PR00267">
    <property type="entry name" value="INTFRNREGFCT"/>
</dbReference>
<dbReference type="InterPro" id="IPR019471">
    <property type="entry name" value="Interferon_reg_factor-3"/>
</dbReference>
<evidence type="ECO:0000256" key="1">
    <source>
        <dbReference type="ARBA" id="ARBA00004123"/>
    </source>
</evidence>
<dbReference type="InterPro" id="IPR017855">
    <property type="entry name" value="SMAD-like_dom_sf"/>
</dbReference>
<dbReference type="InterPro" id="IPR001346">
    <property type="entry name" value="Interferon_reg_fact_DNA-bd_dom"/>
</dbReference>
<dbReference type="InterPro" id="IPR008984">
    <property type="entry name" value="SMAD_FHA_dom_sf"/>
</dbReference>
<dbReference type="GO" id="GO:0045893">
    <property type="term" value="P:positive regulation of DNA-templated transcription"/>
    <property type="evidence" value="ECO:0007669"/>
    <property type="project" value="UniProtKB-ARBA"/>
</dbReference>
<keyword evidence="9" id="KW-1185">Reference proteome</keyword>
<reference evidence="8" key="1">
    <citation type="submission" date="2020-03" db="EMBL/GenBank/DDBJ databases">
        <authorList>
            <person name="Weist P."/>
        </authorList>
    </citation>
    <scope>NUCLEOTIDE SEQUENCE</scope>
</reference>
<evidence type="ECO:0000256" key="2">
    <source>
        <dbReference type="ARBA" id="ARBA00023015"/>
    </source>
</evidence>
<dbReference type="PANTHER" id="PTHR11949">
    <property type="entry name" value="INTERFERON REGULATORY FACTOR"/>
    <property type="match status" value="1"/>
</dbReference>
<feature type="region of interest" description="Disordered" evidence="6">
    <location>
        <begin position="287"/>
        <end position="307"/>
    </location>
</feature>
<dbReference type="InterPro" id="IPR036388">
    <property type="entry name" value="WH-like_DNA-bd_sf"/>
</dbReference>
<dbReference type="SUPFAM" id="SSF49879">
    <property type="entry name" value="SMAD/FHA domain"/>
    <property type="match status" value="1"/>
</dbReference>
<dbReference type="SUPFAM" id="SSF46785">
    <property type="entry name" value="Winged helix' DNA-binding domain"/>
    <property type="match status" value="1"/>
</dbReference>
<dbReference type="FunFam" id="2.60.200.10:FF:000014">
    <property type="entry name" value="Interferon regulatory factor 3"/>
    <property type="match status" value="1"/>
</dbReference>
<evidence type="ECO:0000256" key="6">
    <source>
        <dbReference type="SAM" id="MobiDB-lite"/>
    </source>
</evidence>
<comment type="caution">
    <text evidence="8">The sequence shown here is derived from an EMBL/GenBank/DDBJ whole genome shotgun (WGS) entry which is preliminary data.</text>
</comment>
<evidence type="ECO:0000259" key="7">
    <source>
        <dbReference type="PROSITE" id="PS51507"/>
    </source>
</evidence>
<name>A0A9N7Y4Z5_PLEPL</name>
<dbReference type="CDD" id="cd00103">
    <property type="entry name" value="IRF"/>
    <property type="match status" value="1"/>
</dbReference>
<evidence type="ECO:0000256" key="3">
    <source>
        <dbReference type="ARBA" id="ARBA00023125"/>
    </source>
</evidence>